<evidence type="ECO:0000256" key="1">
    <source>
        <dbReference type="SAM" id="Phobius"/>
    </source>
</evidence>
<proteinExistence type="predicted"/>
<comment type="caution">
    <text evidence="2">The sequence shown here is derived from an EMBL/GenBank/DDBJ whole genome shotgun (WGS) entry which is preliminary data.</text>
</comment>
<evidence type="ECO:0000313" key="2">
    <source>
        <dbReference type="EMBL" id="MFB5682040.1"/>
    </source>
</evidence>
<gene>
    <name evidence="2" type="ORF">ACE3NQ_14040</name>
</gene>
<organism evidence="2 3">
    <name type="scientific">Paenibacillus terreus</name>
    <dbReference type="NCBI Taxonomy" id="1387834"/>
    <lineage>
        <taxon>Bacteria</taxon>
        <taxon>Bacillati</taxon>
        <taxon>Bacillota</taxon>
        <taxon>Bacilli</taxon>
        <taxon>Bacillales</taxon>
        <taxon>Paenibacillaceae</taxon>
        <taxon>Paenibacillus</taxon>
    </lineage>
</organism>
<feature type="transmembrane region" description="Helical" evidence="1">
    <location>
        <begin position="43"/>
        <end position="61"/>
    </location>
</feature>
<sequence length="105" mass="11927">MKELVLFIVFFILMIGTNGFLDWLYGVKDPWQPMLSTIAVMRPSEYVVIAGMTVAVFVAALRKQLGRIFSKLFRLWVRFVEVPDPATAPVEEGAARKQQGDNHNK</sequence>
<name>A0ABV5B8L8_9BACL</name>
<dbReference type="InterPro" id="IPR058725">
    <property type="entry name" value="YczF"/>
</dbReference>
<keyword evidence="3" id="KW-1185">Reference proteome</keyword>
<keyword evidence="1" id="KW-0472">Membrane</keyword>
<evidence type="ECO:0000313" key="3">
    <source>
        <dbReference type="Proteomes" id="UP001580407"/>
    </source>
</evidence>
<dbReference type="RefSeq" id="WP_375525805.1">
    <property type="nucleotide sequence ID" value="NZ_JBHILM010000014.1"/>
</dbReference>
<dbReference type="Proteomes" id="UP001580407">
    <property type="component" value="Unassembled WGS sequence"/>
</dbReference>
<keyword evidence="1" id="KW-1133">Transmembrane helix</keyword>
<dbReference type="EMBL" id="JBHILM010000014">
    <property type="protein sequence ID" value="MFB5682040.1"/>
    <property type="molecule type" value="Genomic_DNA"/>
</dbReference>
<accession>A0ABV5B8L8</accession>
<protein>
    <submittedName>
        <fullName evidence="2">Uncharacterized protein</fullName>
    </submittedName>
</protein>
<keyword evidence="1" id="KW-0812">Transmembrane</keyword>
<reference evidence="2 3" key="1">
    <citation type="submission" date="2024-09" db="EMBL/GenBank/DDBJ databases">
        <authorList>
            <person name="Ruan L."/>
        </authorList>
    </citation>
    <scope>NUCLEOTIDE SEQUENCE [LARGE SCALE GENOMIC DNA]</scope>
    <source>
        <strain evidence="2 3">D33</strain>
    </source>
</reference>
<dbReference type="Pfam" id="PF26310">
    <property type="entry name" value="YczF"/>
    <property type="match status" value="1"/>
</dbReference>